<dbReference type="HAMAP" id="MF_00031">
    <property type="entry name" value="DNA_HJ_migration_RuvA"/>
    <property type="match status" value="1"/>
</dbReference>
<dbReference type="InterPro" id="IPR013849">
    <property type="entry name" value="DNA_helicase_Holl-junc_RuvA_I"/>
</dbReference>
<dbReference type="Pfam" id="PF07499">
    <property type="entry name" value="RuvA_C"/>
    <property type="match status" value="1"/>
</dbReference>
<dbReference type="GO" id="GO:0003678">
    <property type="term" value="F:DNA helicase activity"/>
    <property type="evidence" value="ECO:0007669"/>
    <property type="project" value="UniProtKB-EC"/>
</dbReference>
<comment type="domain">
    <text evidence="6">Has three domains with a flexible linker between the domains II and III and assumes an 'L' shape. Domain III is highly mobile and contacts RuvB.</text>
</comment>
<dbReference type="SUPFAM" id="SSF47781">
    <property type="entry name" value="RuvA domain 2-like"/>
    <property type="match status" value="1"/>
</dbReference>
<evidence type="ECO:0000256" key="5">
    <source>
        <dbReference type="ARBA" id="ARBA00023204"/>
    </source>
</evidence>
<reference evidence="9" key="1">
    <citation type="submission" date="2023-07" db="EMBL/GenBank/DDBJ databases">
        <title>Conexibacter stalactiti sp. nov., isolated from stalactites in a lava cave and emended description of the genus Conexibacter.</title>
        <authorList>
            <person name="Lee S.D."/>
        </authorList>
    </citation>
    <scope>NUCLEOTIDE SEQUENCE [LARGE SCALE GENOMIC DNA]</scope>
    <source>
        <strain evidence="9">KCTC 39840</strain>
    </source>
</reference>
<keyword evidence="3 6" id="KW-0238">DNA-binding</keyword>
<dbReference type="GO" id="GO:0016787">
    <property type="term" value="F:hydrolase activity"/>
    <property type="evidence" value="ECO:0007669"/>
    <property type="project" value="UniProtKB-KW"/>
</dbReference>
<dbReference type="InterPro" id="IPR003583">
    <property type="entry name" value="Hlx-hairpin-Hlx_DNA-bd_motif"/>
</dbReference>
<keyword evidence="4 6" id="KW-0233">DNA recombination</keyword>
<evidence type="ECO:0000256" key="3">
    <source>
        <dbReference type="ARBA" id="ARBA00023125"/>
    </source>
</evidence>
<name>A0ABU4HPD8_9ACTN</name>
<proteinExistence type="inferred from homology"/>
<organism evidence="8 9">
    <name type="scientific">Conexibacter stalactiti</name>
    <dbReference type="NCBI Taxonomy" id="1940611"/>
    <lineage>
        <taxon>Bacteria</taxon>
        <taxon>Bacillati</taxon>
        <taxon>Actinomycetota</taxon>
        <taxon>Thermoleophilia</taxon>
        <taxon>Solirubrobacterales</taxon>
        <taxon>Conexibacteraceae</taxon>
        <taxon>Conexibacter</taxon>
    </lineage>
</organism>
<dbReference type="SUPFAM" id="SSF50249">
    <property type="entry name" value="Nucleic acid-binding proteins"/>
    <property type="match status" value="1"/>
</dbReference>
<sequence length="197" mass="20832">MIALVRGEVAGRRPSPPSGGDVVVDVQGVGYRLAVSSETLKQVPAAGKSVTLHSHLIVRDDALQLYGFATEEERDLFLMLLGVQSVGPKVALAVLSGGTPRELLSALAGGDAKRFQAVPGIGRRTAERIIVELREKAGVTLPEDAISVTASDDPRTLAREGLVGLGFSPEEAERLLARAPGETPEELIAHALRTSRR</sequence>
<evidence type="ECO:0000256" key="2">
    <source>
        <dbReference type="ARBA" id="ARBA00022763"/>
    </source>
</evidence>
<comment type="subunit">
    <text evidence="6">Homotetramer. Forms an RuvA(8)-RuvB(12)-Holliday junction (HJ) complex. HJ DNA is sandwiched between 2 RuvA tetramers; dsDNA enters through RuvA and exits via RuvB. An RuvB hexamer assembles on each DNA strand where it exits the tetramer. Each RuvB hexamer is contacted by two RuvA subunits (via domain III) on 2 adjacent RuvB subunits; this complex drives branch migration. In the full resolvosome a probable DNA-RuvA(4)-RuvB(12)-RuvC(2) complex forms which resolves the HJ.</text>
</comment>
<dbReference type="EMBL" id="JAWSTH010000028">
    <property type="protein sequence ID" value="MDW5595156.1"/>
    <property type="molecule type" value="Genomic_DNA"/>
</dbReference>
<dbReference type="Pfam" id="PF01330">
    <property type="entry name" value="RuvA_N"/>
    <property type="match status" value="1"/>
</dbReference>
<evidence type="ECO:0000256" key="4">
    <source>
        <dbReference type="ARBA" id="ARBA00023172"/>
    </source>
</evidence>
<feature type="region of interest" description="Domain III" evidence="6">
    <location>
        <begin position="157"/>
        <end position="197"/>
    </location>
</feature>
<dbReference type="SMART" id="SM00278">
    <property type="entry name" value="HhH1"/>
    <property type="match status" value="2"/>
</dbReference>
<comment type="function">
    <text evidence="6">The RuvA-RuvB-RuvC complex processes Holliday junction (HJ) DNA during genetic recombination and DNA repair, while the RuvA-RuvB complex plays an important role in the rescue of blocked DNA replication forks via replication fork reversal (RFR). RuvA specifically binds to HJ cruciform DNA, conferring on it an open structure. The RuvB hexamer acts as an ATP-dependent pump, pulling dsDNA into and through the RuvAB complex. HJ branch migration allows RuvC to scan DNA until it finds its consensus sequence, where it cleaves and resolves the cruciform DNA.</text>
</comment>
<keyword evidence="9" id="KW-1185">Reference proteome</keyword>
<dbReference type="InterPro" id="IPR010994">
    <property type="entry name" value="RuvA_2-like"/>
</dbReference>
<evidence type="ECO:0000256" key="1">
    <source>
        <dbReference type="ARBA" id="ARBA00022490"/>
    </source>
</evidence>
<accession>A0ABU4HPD8</accession>
<dbReference type="InterPro" id="IPR011114">
    <property type="entry name" value="RuvA_C"/>
</dbReference>
<dbReference type="Gene3D" id="2.40.50.140">
    <property type="entry name" value="Nucleic acid-binding proteins"/>
    <property type="match status" value="1"/>
</dbReference>
<dbReference type="InterPro" id="IPR000085">
    <property type="entry name" value="RuvA"/>
</dbReference>
<comment type="caution">
    <text evidence="6">Lacks conserved residue(s) required for the propagation of feature annotation.</text>
</comment>
<comment type="subcellular location">
    <subcellularLocation>
        <location evidence="6">Cytoplasm</location>
    </subcellularLocation>
</comment>
<gene>
    <name evidence="6 8" type="primary">ruvA</name>
    <name evidence="8" type="ORF">R7226_12465</name>
</gene>
<evidence type="ECO:0000256" key="6">
    <source>
        <dbReference type="HAMAP-Rule" id="MF_00031"/>
    </source>
</evidence>
<evidence type="ECO:0000313" key="8">
    <source>
        <dbReference type="EMBL" id="MDW5595156.1"/>
    </source>
</evidence>
<dbReference type="CDD" id="cd14332">
    <property type="entry name" value="UBA_RuvA_C"/>
    <property type="match status" value="1"/>
</dbReference>
<keyword evidence="1 6" id="KW-0963">Cytoplasm</keyword>
<dbReference type="RefSeq" id="WP_318597493.1">
    <property type="nucleotide sequence ID" value="NZ_JAWSTH010000028.1"/>
</dbReference>
<dbReference type="NCBIfam" id="TIGR00084">
    <property type="entry name" value="ruvA"/>
    <property type="match status" value="1"/>
</dbReference>
<evidence type="ECO:0000259" key="7">
    <source>
        <dbReference type="SMART" id="SM00278"/>
    </source>
</evidence>
<dbReference type="Gene3D" id="1.10.150.20">
    <property type="entry name" value="5' to 3' exonuclease, C-terminal subdomain"/>
    <property type="match status" value="1"/>
</dbReference>
<comment type="similarity">
    <text evidence="6">Belongs to the RuvA family.</text>
</comment>
<feature type="domain" description="Helix-hairpin-helix DNA-binding motif class 1" evidence="7">
    <location>
        <begin position="78"/>
        <end position="97"/>
    </location>
</feature>
<keyword evidence="8" id="KW-0378">Hydrolase</keyword>
<keyword evidence="5 6" id="KW-0234">DNA repair</keyword>
<dbReference type="InterPro" id="IPR012340">
    <property type="entry name" value="NA-bd_OB-fold"/>
</dbReference>
<comment type="caution">
    <text evidence="8">The sequence shown here is derived from an EMBL/GenBank/DDBJ whole genome shotgun (WGS) entry which is preliminary data.</text>
</comment>
<dbReference type="Pfam" id="PF14520">
    <property type="entry name" value="HHH_5"/>
    <property type="match status" value="1"/>
</dbReference>
<protein>
    <recommendedName>
        <fullName evidence="6">Holliday junction branch migration complex subunit RuvA</fullName>
    </recommendedName>
</protein>
<evidence type="ECO:0000313" key="9">
    <source>
        <dbReference type="Proteomes" id="UP001284601"/>
    </source>
</evidence>
<dbReference type="Proteomes" id="UP001284601">
    <property type="component" value="Unassembled WGS sequence"/>
</dbReference>
<feature type="domain" description="Helix-hairpin-helix DNA-binding motif class 1" evidence="7">
    <location>
        <begin position="113"/>
        <end position="132"/>
    </location>
</feature>
<keyword evidence="2 6" id="KW-0227">DNA damage</keyword>